<accession>A0A133VH12</accession>
<evidence type="ECO:0000313" key="1">
    <source>
        <dbReference type="EMBL" id="KXB05736.1"/>
    </source>
</evidence>
<name>A0A133VH12_9EURY</name>
<dbReference type="AlphaFoldDB" id="A0A133VH12"/>
<dbReference type="EMBL" id="LHYD01000001">
    <property type="protein sequence ID" value="KXB05736.1"/>
    <property type="molecule type" value="Genomic_DNA"/>
</dbReference>
<proteinExistence type="predicted"/>
<organism evidence="1 2">
    <name type="scientific">candidate division MSBL1 archaeon SCGC-AAA382A13</name>
    <dbReference type="NCBI Taxonomy" id="1698279"/>
    <lineage>
        <taxon>Archaea</taxon>
        <taxon>Methanobacteriati</taxon>
        <taxon>Methanobacteriota</taxon>
        <taxon>candidate division MSBL1</taxon>
    </lineage>
</organism>
<gene>
    <name evidence="1" type="ORF">AKJ50_00105</name>
</gene>
<keyword evidence="2" id="KW-1185">Reference proteome</keyword>
<comment type="caution">
    <text evidence="1">The sequence shown here is derived from an EMBL/GenBank/DDBJ whole genome shotgun (WGS) entry which is preliminary data.</text>
</comment>
<dbReference type="PROSITE" id="PS51257">
    <property type="entry name" value="PROKAR_LIPOPROTEIN"/>
    <property type="match status" value="1"/>
</dbReference>
<protein>
    <submittedName>
        <fullName evidence="1">Uncharacterized protein</fullName>
    </submittedName>
</protein>
<reference evidence="1 2" key="1">
    <citation type="journal article" date="2016" name="Sci. Rep.">
        <title>Metabolic traits of an uncultured archaeal lineage -MSBL1- from brine pools of the Red Sea.</title>
        <authorList>
            <person name="Mwirichia R."/>
            <person name="Alam I."/>
            <person name="Rashid M."/>
            <person name="Vinu M."/>
            <person name="Ba-Alawi W."/>
            <person name="Anthony Kamau A."/>
            <person name="Kamanda Ngugi D."/>
            <person name="Goker M."/>
            <person name="Klenk H.P."/>
            <person name="Bajic V."/>
            <person name="Stingl U."/>
        </authorList>
    </citation>
    <scope>NUCLEOTIDE SEQUENCE [LARGE SCALE GENOMIC DNA]</scope>
    <source>
        <strain evidence="1">SCGC-AAA382A13</strain>
    </source>
</reference>
<sequence length="89" mass="9693">MNTINNKKILGLSILSIFIFSCILATSPAIAAQNNEEGKFVDNIRVEVRTSQTTGIGDTATGKIDAFLYNVPGDKFEGLSEDMRQNLVL</sequence>
<evidence type="ECO:0000313" key="2">
    <source>
        <dbReference type="Proteomes" id="UP000070311"/>
    </source>
</evidence>
<dbReference type="Proteomes" id="UP000070311">
    <property type="component" value="Unassembled WGS sequence"/>
</dbReference>